<sequence length="165" mass="19362">MIYFIQQAETGYIKIGYTKNIERRLKQLQADSPSELVVLATFDATQSHELRIHKNFGHCRVNGEWYNDCPEIRALMKSEYALLLMGKESDMPEIDMFIDSAIFQLEKRRKIKMGRRVKKDSWWEKTTAQSIRKYLERVFAKGGYEFTEEGSCLLDKAIQRIVNTP</sequence>
<protein>
    <submittedName>
        <fullName evidence="2">GIY-YIG nuclease family protein</fullName>
    </submittedName>
</protein>
<dbReference type="Proteomes" id="UP001164803">
    <property type="component" value="Chromosome"/>
</dbReference>
<dbReference type="SMART" id="SM00974">
    <property type="entry name" value="T5orf172"/>
    <property type="match status" value="1"/>
</dbReference>
<dbReference type="Pfam" id="PF13455">
    <property type="entry name" value="MUG113"/>
    <property type="match status" value="1"/>
</dbReference>
<gene>
    <name evidence="2" type="ORF">NZD86_22915</name>
</gene>
<name>A0ABY6Z2Y2_9BACL</name>
<proteinExistence type="predicted"/>
<keyword evidence="3" id="KW-1185">Reference proteome</keyword>
<feature type="domain" description="Bacteriophage T5 Orf172 DNA-binding" evidence="1">
    <location>
        <begin position="7"/>
        <end position="79"/>
    </location>
</feature>
<evidence type="ECO:0000259" key="1">
    <source>
        <dbReference type="SMART" id="SM00974"/>
    </source>
</evidence>
<dbReference type="InterPro" id="IPR018306">
    <property type="entry name" value="Phage_T5_Orf172_DNA-bd"/>
</dbReference>
<evidence type="ECO:0000313" key="3">
    <source>
        <dbReference type="Proteomes" id="UP001164803"/>
    </source>
</evidence>
<dbReference type="RefSeq" id="WP_268044387.1">
    <property type="nucleotide sequence ID" value="NZ_CP104064.1"/>
</dbReference>
<evidence type="ECO:0000313" key="2">
    <source>
        <dbReference type="EMBL" id="WAH36973.1"/>
    </source>
</evidence>
<dbReference type="EMBL" id="CP104064">
    <property type="protein sequence ID" value="WAH36973.1"/>
    <property type="molecule type" value="Genomic_DNA"/>
</dbReference>
<organism evidence="2 3">
    <name type="scientific">Alicyclobacillus dauci</name>
    <dbReference type="NCBI Taxonomy" id="1475485"/>
    <lineage>
        <taxon>Bacteria</taxon>
        <taxon>Bacillati</taxon>
        <taxon>Bacillota</taxon>
        <taxon>Bacilli</taxon>
        <taxon>Bacillales</taxon>
        <taxon>Alicyclobacillaceae</taxon>
        <taxon>Alicyclobacillus</taxon>
    </lineage>
</organism>
<accession>A0ABY6Z2Y2</accession>
<reference evidence="2" key="1">
    <citation type="submission" date="2022-08" db="EMBL/GenBank/DDBJ databases">
        <title>Alicyclobacillus dauci DSM2870, complete genome.</title>
        <authorList>
            <person name="Wang Q."/>
            <person name="Cai R."/>
            <person name="Wang Z."/>
        </authorList>
    </citation>
    <scope>NUCLEOTIDE SEQUENCE</scope>
    <source>
        <strain evidence="2">DSM 28700</strain>
    </source>
</reference>